<dbReference type="Pfam" id="PF20979">
    <property type="entry name" value="Arginosuc_syn_C"/>
    <property type="match status" value="1"/>
</dbReference>
<feature type="domain" description="Arginosuccinate synthase-like N-terminal" evidence="9">
    <location>
        <begin position="24"/>
        <end position="151"/>
    </location>
</feature>
<dbReference type="GO" id="GO:0000053">
    <property type="term" value="P:argininosuccinate metabolic process"/>
    <property type="evidence" value="ECO:0007669"/>
    <property type="project" value="TreeGrafter"/>
</dbReference>
<evidence type="ECO:0000256" key="3">
    <source>
        <dbReference type="ARBA" id="ARBA00022571"/>
    </source>
</evidence>
<dbReference type="InterPro" id="IPR048267">
    <property type="entry name" value="Arginosuc_syn_N"/>
</dbReference>
<dbReference type="InterPro" id="IPR048268">
    <property type="entry name" value="Arginosuc_syn_C"/>
</dbReference>
<dbReference type="EC" id="6.3.4.5" evidence="2"/>
<dbReference type="UniPathway" id="UPA00068">
    <property type="reaction ID" value="UER00113"/>
</dbReference>
<dbReference type="GO" id="GO:0006526">
    <property type="term" value="P:L-arginine biosynthetic process"/>
    <property type="evidence" value="ECO:0007669"/>
    <property type="project" value="UniProtKB-UniPathway"/>
</dbReference>
<dbReference type="PANTHER" id="PTHR11587">
    <property type="entry name" value="ARGININOSUCCINATE SYNTHASE"/>
    <property type="match status" value="1"/>
</dbReference>
<organism evidence="11 12">
    <name type="scientific">Burkholderia lata (strain ATCC 17760 / DSM 23089 / LMG 22485 / NCIMB 9086 / R18194 / 383)</name>
    <dbReference type="NCBI Taxonomy" id="482957"/>
    <lineage>
        <taxon>Bacteria</taxon>
        <taxon>Pseudomonadati</taxon>
        <taxon>Pseudomonadota</taxon>
        <taxon>Betaproteobacteria</taxon>
        <taxon>Burkholderiales</taxon>
        <taxon>Burkholderiaceae</taxon>
        <taxon>Burkholderia</taxon>
        <taxon>Burkholderia cepacia complex</taxon>
    </lineage>
</organism>
<dbReference type="SUPFAM" id="SSF69864">
    <property type="entry name" value="Argininosuccinate synthetase, C-terminal domain"/>
    <property type="match status" value="1"/>
</dbReference>
<dbReference type="InterPro" id="IPR014729">
    <property type="entry name" value="Rossmann-like_a/b/a_fold"/>
</dbReference>
<dbReference type="AlphaFoldDB" id="A0A6P2VE66"/>
<feature type="domain" description="Arginosuccinate synthase C-terminal" evidence="10">
    <location>
        <begin position="189"/>
        <end position="383"/>
    </location>
</feature>
<dbReference type="GO" id="GO:0000050">
    <property type="term" value="P:urea cycle"/>
    <property type="evidence" value="ECO:0007669"/>
    <property type="project" value="TreeGrafter"/>
</dbReference>
<evidence type="ECO:0000256" key="8">
    <source>
        <dbReference type="SAM" id="MobiDB-lite"/>
    </source>
</evidence>
<evidence type="ECO:0000256" key="2">
    <source>
        <dbReference type="ARBA" id="ARBA00012286"/>
    </source>
</evidence>
<proteinExistence type="predicted"/>
<keyword evidence="6" id="KW-0547">Nucleotide-binding</keyword>
<evidence type="ECO:0000259" key="10">
    <source>
        <dbReference type="Pfam" id="PF20979"/>
    </source>
</evidence>
<comment type="pathway">
    <text evidence="1">Amino-acid biosynthesis; L-arginine biosynthesis; L-arginine from L-ornithine and carbamoyl phosphate: step 2/3.</text>
</comment>
<evidence type="ECO:0000313" key="12">
    <source>
        <dbReference type="Proteomes" id="UP000494274"/>
    </source>
</evidence>
<dbReference type="PANTHER" id="PTHR11587:SF2">
    <property type="entry name" value="ARGININOSUCCINATE SYNTHASE"/>
    <property type="match status" value="1"/>
</dbReference>
<dbReference type="GO" id="GO:0005524">
    <property type="term" value="F:ATP binding"/>
    <property type="evidence" value="ECO:0007669"/>
    <property type="project" value="UniProtKB-KW"/>
</dbReference>
<evidence type="ECO:0000313" key="11">
    <source>
        <dbReference type="EMBL" id="VWC88873.1"/>
    </source>
</evidence>
<evidence type="ECO:0000256" key="1">
    <source>
        <dbReference type="ARBA" id="ARBA00004967"/>
    </source>
</evidence>
<protein>
    <recommendedName>
        <fullName evidence="2">argininosuccinate synthase</fullName>
        <ecNumber evidence="2">6.3.4.5</ecNumber>
    </recommendedName>
</protein>
<keyword evidence="3" id="KW-0055">Arginine biosynthesis</keyword>
<dbReference type="NCBIfam" id="NF038212">
    <property type="entry name" value="argG_rel"/>
    <property type="match status" value="1"/>
</dbReference>
<evidence type="ECO:0000256" key="7">
    <source>
        <dbReference type="ARBA" id="ARBA00022840"/>
    </source>
</evidence>
<dbReference type="SUPFAM" id="SSF52402">
    <property type="entry name" value="Adenine nucleotide alpha hydrolases-like"/>
    <property type="match status" value="1"/>
</dbReference>
<keyword evidence="7" id="KW-0067">ATP-binding</keyword>
<accession>A0A6P2VE66</accession>
<dbReference type="EMBL" id="CABVQI010000009">
    <property type="protein sequence ID" value="VWC88873.1"/>
    <property type="molecule type" value="Genomic_DNA"/>
</dbReference>
<keyword evidence="4" id="KW-0436">Ligase</keyword>
<dbReference type="RefSeq" id="WP_175044410.1">
    <property type="nucleotide sequence ID" value="NZ_CABVQI010000009.1"/>
</dbReference>
<gene>
    <name evidence="11" type="ORF">BLA18112_03168</name>
</gene>
<feature type="region of interest" description="Disordered" evidence="8">
    <location>
        <begin position="397"/>
        <end position="420"/>
    </location>
</feature>
<dbReference type="InterPro" id="IPR024074">
    <property type="entry name" value="AS_cat/multimer_dom_body"/>
</dbReference>
<evidence type="ECO:0000256" key="4">
    <source>
        <dbReference type="ARBA" id="ARBA00022598"/>
    </source>
</evidence>
<evidence type="ECO:0000256" key="5">
    <source>
        <dbReference type="ARBA" id="ARBA00022605"/>
    </source>
</evidence>
<keyword evidence="5" id="KW-0028">Amino-acid biosynthesis</keyword>
<dbReference type="Gene3D" id="3.40.50.620">
    <property type="entry name" value="HUPs"/>
    <property type="match status" value="1"/>
</dbReference>
<sequence>MKTQHRIRSFADLEYVSRTCRHVLTLFSGGVDSSFVLMELARHRDCEVTALTVDLGDGVNRDDLAMIASHFGARSLVIDGRQIFARDAVLPALRCNAQYMAMYPISSSLSRPVICRIAVDQAALLGCDAIVHTANQSQNSLRRLNGALHQLGFGGFHGSPYEYSALTRQEKIAELRRAGLTAFQARGTSGDANLWCREFESGTLDNPEAFHVPEELFTWTARQARFTPSRTIAIRFDQGTPVAIDDTELPLVELIACLNERVGAYGIGRYCGLEHLDDGEKVLEVREAPAAHLLMNAYRHLEMATLDPELLREKLSLEQIWVREAIEGRWFADLRQTINQFITHQASAVTGVVKYVLRDGAADVCSIRAARPRYLTDRDSWEKQAARVRGARSLRELHDVAPNNAAPPHAEYRPGELENA</sequence>
<dbReference type="InterPro" id="IPR001518">
    <property type="entry name" value="Arginosuc_synth"/>
</dbReference>
<name>A0A6P2VE66_BURL3</name>
<evidence type="ECO:0000256" key="6">
    <source>
        <dbReference type="ARBA" id="ARBA00022741"/>
    </source>
</evidence>
<dbReference type="GO" id="GO:0004055">
    <property type="term" value="F:argininosuccinate synthase activity"/>
    <property type="evidence" value="ECO:0007669"/>
    <property type="project" value="UniProtKB-EC"/>
</dbReference>
<dbReference type="Proteomes" id="UP000494274">
    <property type="component" value="Unassembled WGS sequence"/>
</dbReference>
<dbReference type="GO" id="GO:0005737">
    <property type="term" value="C:cytoplasm"/>
    <property type="evidence" value="ECO:0007669"/>
    <property type="project" value="TreeGrafter"/>
</dbReference>
<dbReference type="Pfam" id="PF00764">
    <property type="entry name" value="Arginosuc_synth"/>
    <property type="match status" value="1"/>
</dbReference>
<reference evidence="11 12" key="1">
    <citation type="submission" date="2019-09" db="EMBL/GenBank/DDBJ databases">
        <authorList>
            <person name="Depoorter E."/>
        </authorList>
    </citation>
    <scope>NUCLEOTIDE SEQUENCE [LARGE SCALE GENOMIC DNA]</scope>
    <source>
        <strain evidence="11">R-18112</strain>
    </source>
</reference>
<feature type="compositionally biased region" description="Basic and acidic residues" evidence="8">
    <location>
        <begin position="410"/>
        <end position="420"/>
    </location>
</feature>
<evidence type="ECO:0000259" key="9">
    <source>
        <dbReference type="Pfam" id="PF00764"/>
    </source>
</evidence>
<dbReference type="Gene3D" id="3.90.1260.10">
    <property type="entry name" value="Argininosuccinate synthetase, chain A, domain 2"/>
    <property type="match status" value="1"/>
</dbReference>